<sequence length="160" mass="16611">MIGERRSRPARRATLLAVCLVSASVMLAACAGPSIDELETDAERAFRALVAAADGVEEGVLRTLEVTGPDEQTCGDQGRGLQRTYVAVGSVSVGADYAAEDALVDAVTAVIDPEEWTPIAADGIAGRDGAWVDENGVVATVTYDSPLLVIATFTPCRDAS</sequence>
<organism evidence="2 3">
    <name type="scientific">Microbacterium schleiferi</name>
    <dbReference type="NCBI Taxonomy" id="69362"/>
    <lineage>
        <taxon>Bacteria</taxon>
        <taxon>Bacillati</taxon>
        <taxon>Actinomycetota</taxon>
        <taxon>Actinomycetes</taxon>
        <taxon>Micrococcales</taxon>
        <taxon>Microbacteriaceae</taxon>
        <taxon>Microbacterium</taxon>
    </lineage>
</organism>
<dbReference type="PROSITE" id="PS51257">
    <property type="entry name" value="PROKAR_LIPOPROTEIN"/>
    <property type="match status" value="1"/>
</dbReference>
<gene>
    <name evidence="2" type="ORF">IT882_12735</name>
</gene>
<feature type="signal peptide" evidence="1">
    <location>
        <begin position="1"/>
        <end position="31"/>
    </location>
</feature>
<evidence type="ECO:0000313" key="2">
    <source>
        <dbReference type="EMBL" id="QPE04068.1"/>
    </source>
</evidence>
<feature type="chain" id="PRO_5032756617" description="LppA-like lipoprotein" evidence="1">
    <location>
        <begin position="32"/>
        <end position="160"/>
    </location>
</feature>
<keyword evidence="1" id="KW-0732">Signal</keyword>
<evidence type="ECO:0000313" key="3">
    <source>
        <dbReference type="Proteomes" id="UP000594480"/>
    </source>
</evidence>
<name>A0A7S8MWQ0_9MICO</name>
<keyword evidence="3" id="KW-1185">Reference proteome</keyword>
<evidence type="ECO:0008006" key="4">
    <source>
        <dbReference type="Google" id="ProtNLM"/>
    </source>
</evidence>
<protein>
    <recommendedName>
        <fullName evidence="4">LppA-like lipoprotein</fullName>
    </recommendedName>
</protein>
<accession>A0A7S8MWQ0</accession>
<evidence type="ECO:0000256" key="1">
    <source>
        <dbReference type="SAM" id="SignalP"/>
    </source>
</evidence>
<reference evidence="2 3" key="1">
    <citation type="submission" date="2020-11" db="EMBL/GenBank/DDBJ databases">
        <title>Amino acid is mineralized and recycled by bacteria in oceanic microbiome.</title>
        <authorList>
            <person name="Zheng L.Y."/>
        </authorList>
    </citation>
    <scope>NUCLEOTIDE SEQUENCE [LARGE SCALE GENOMIC DNA]</scope>
    <source>
        <strain evidence="2 3">A32-1</strain>
    </source>
</reference>
<dbReference type="Proteomes" id="UP000594480">
    <property type="component" value="Chromosome"/>
</dbReference>
<proteinExistence type="predicted"/>
<dbReference type="KEGG" id="msf:IT882_12735"/>
<dbReference type="RefSeq" id="WP_195692159.1">
    <property type="nucleotide sequence ID" value="NZ_CP064760.1"/>
</dbReference>
<dbReference type="AlphaFoldDB" id="A0A7S8MWQ0"/>
<dbReference type="EMBL" id="CP064760">
    <property type="protein sequence ID" value="QPE04068.1"/>
    <property type="molecule type" value="Genomic_DNA"/>
</dbReference>